<comment type="caution">
    <text evidence="2">The sequence shown here is derived from an EMBL/GenBank/DDBJ whole genome shotgun (WGS) entry which is preliminary data.</text>
</comment>
<keyword evidence="1" id="KW-0472">Membrane</keyword>
<name>A0A7J3SJ82_9CREN</name>
<feature type="transmembrane region" description="Helical" evidence="1">
    <location>
        <begin position="21"/>
        <end position="39"/>
    </location>
</feature>
<dbReference type="EMBL" id="DTLS01000018">
    <property type="protein sequence ID" value="HGZ59666.1"/>
    <property type="molecule type" value="Genomic_DNA"/>
</dbReference>
<dbReference type="AlphaFoldDB" id="A0A7J3SJ82"/>
<accession>A0A7J3SJ82</accession>
<protein>
    <recommendedName>
        <fullName evidence="3">DUF4352 domain-containing protein</fullName>
    </recommendedName>
</protein>
<organism evidence="2">
    <name type="scientific">Fervidicoccus fontis</name>
    <dbReference type="NCBI Taxonomy" id="683846"/>
    <lineage>
        <taxon>Archaea</taxon>
        <taxon>Thermoproteota</taxon>
        <taxon>Thermoprotei</taxon>
        <taxon>Fervidicoccales</taxon>
        <taxon>Fervidicoccaceae</taxon>
        <taxon>Fervidicoccus</taxon>
    </lineage>
</organism>
<evidence type="ECO:0000313" key="2">
    <source>
        <dbReference type="EMBL" id="HGZ59666.1"/>
    </source>
</evidence>
<gene>
    <name evidence="2" type="ORF">ENW83_00440</name>
</gene>
<keyword evidence="1" id="KW-1133">Transmembrane helix</keyword>
<evidence type="ECO:0000256" key="1">
    <source>
        <dbReference type="SAM" id="Phobius"/>
    </source>
</evidence>
<reference evidence="2" key="1">
    <citation type="journal article" date="2020" name="mSystems">
        <title>Genome- and Community-Level Interaction Insights into Carbon Utilization and Element Cycling Functions of Hydrothermarchaeota in Hydrothermal Sediment.</title>
        <authorList>
            <person name="Zhou Z."/>
            <person name="Liu Y."/>
            <person name="Xu W."/>
            <person name="Pan J."/>
            <person name="Luo Z.H."/>
            <person name="Li M."/>
        </authorList>
    </citation>
    <scope>NUCLEOTIDE SEQUENCE [LARGE SCALE GENOMIC DNA]</scope>
    <source>
        <strain evidence="2">SpSt-885</strain>
    </source>
</reference>
<evidence type="ECO:0008006" key="3">
    <source>
        <dbReference type="Google" id="ProtNLM"/>
    </source>
</evidence>
<proteinExistence type="predicted"/>
<keyword evidence="1" id="KW-0812">Transmembrane</keyword>
<sequence length="158" mass="16452">MSHQNSIKEKRSRGISEIVSVIAIALVAIVAVFALRSWLSAQEGRLTGVDMATASYSVQSGTAPNNFILSVEIRNGMGSPINITSIQVVMGDGSVLSASSSGNLTLKSPQSIPFQISPKSDQLAVMSLSYTGATVKNVLVQVQDPSSGISQWISAVGG</sequence>